<dbReference type="PANTHER" id="PTHR10869:SF246">
    <property type="entry name" value="TRANSMEMBRANE PROLYL 4-HYDROXYLASE"/>
    <property type="match status" value="1"/>
</dbReference>
<evidence type="ECO:0000256" key="5">
    <source>
        <dbReference type="ARBA" id="ARBA00023004"/>
    </source>
</evidence>
<sequence>MFSGKSLRPRRTLYLGAALIGAIFGLLWHRHEFSISSTSTGPFLGRIFQLSKTGIPNEQPYRAQIFSRDPMVIYIRSFLHKDEIDHLLRLAEGNYQQSKVYRGFDEKPINLEIRDSQSAHIDRSDPVVRRIEKRAMEFQGWRGPDTVIEPPTIQRYAVDGFYSYHFDWDPSLTGEGGNRITTFNVYLVGDCTGGGTNFPYLERPNDARWCDVIECTEEGMDGYQGVTFKAIPGSAVFWENMHPNGSTHEGVYHAGLPVKSGVKVGLNIWSWDKSWKSPDVEAVMG</sequence>
<evidence type="ECO:0000256" key="2">
    <source>
        <dbReference type="ARBA" id="ARBA00022723"/>
    </source>
</evidence>
<comment type="caution">
    <text evidence="8">The sequence shown here is derived from an EMBL/GenBank/DDBJ whole genome shotgun (WGS) entry which is preliminary data.</text>
</comment>
<name>A0AAV9G6G2_9PEZI</name>
<dbReference type="AlphaFoldDB" id="A0AAV9G6G2"/>
<keyword evidence="6" id="KW-0472">Membrane</keyword>
<evidence type="ECO:0000256" key="3">
    <source>
        <dbReference type="ARBA" id="ARBA00022964"/>
    </source>
</evidence>
<dbReference type="InterPro" id="IPR006620">
    <property type="entry name" value="Pro_4_hyd_alph"/>
</dbReference>
<accession>A0AAV9G6G2</accession>
<keyword evidence="5" id="KW-0408">Iron</keyword>
<evidence type="ECO:0000256" key="6">
    <source>
        <dbReference type="SAM" id="Phobius"/>
    </source>
</evidence>
<dbReference type="Proteomes" id="UP001321760">
    <property type="component" value="Unassembled WGS sequence"/>
</dbReference>
<keyword evidence="9" id="KW-1185">Reference proteome</keyword>
<reference evidence="8" key="2">
    <citation type="submission" date="2023-05" db="EMBL/GenBank/DDBJ databases">
        <authorList>
            <consortium name="Lawrence Berkeley National Laboratory"/>
            <person name="Steindorff A."/>
            <person name="Hensen N."/>
            <person name="Bonometti L."/>
            <person name="Westerberg I."/>
            <person name="Brannstrom I.O."/>
            <person name="Guillou S."/>
            <person name="Cros-Aarteil S."/>
            <person name="Calhoun S."/>
            <person name="Haridas S."/>
            <person name="Kuo A."/>
            <person name="Mondo S."/>
            <person name="Pangilinan J."/>
            <person name="Riley R."/>
            <person name="Labutti K."/>
            <person name="Andreopoulos B."/>
            <person name="Lipzen A."/>
            <person name="Chen C."/>
            <person name="Yanf M."/>
            <person name="Daum C."/>
            <person name="Ng V."/>
            <person name="Clum A."/>
            <person name="Ohm R."/>
            <person name="Martin F."/>
            <person name="Silar P."/>
            <person name="Natvig D."/>
            <person name="Lalanne C."/>
            <person name="Gautier V."/>
            <person name="Ament-Velasquez S.L."/>
            <person name="Kruys A."/>
            <person name="Hutchinson M.I."/>
            <person name="Powell A.J."/>
            <person name="Barry K."/>
            <person name="Miller A.N."/>
            <person name="Grigoriev I.V."/>
            <person name="Debuchy R."/>
            <person name="Gladieux P."/>
            <person name="Thoren M.H."/>
            <person name="Johannesson H."/>
        </authorList>
    </citation>
    <scope>NUCLEOTIDE SEQUENCE</scope>
    <source>
        <strain evidence="8">PSN243</strain>
    </source>
</reference>
<dbReference type="GO" id="GO:0005506">
    <property type="term" value="F:iron ion binding"/>
    <property type="evidence" value="ECO:0007669"/>
    <property type="project" value="InterPro"/>
</dbReference>
<keyword evidence="2" id="KW-0479">Metal-binding</keyword>
<reference evidence="8" key="1">
    <citation type="journal article" date="2023" name="Mol. Phylogenet. Evol.">
        <title>Genome-scale phylogeny and comparative genomics of the fungal order Sordariales.</title>
        <authorList>
            <person name="Hensen N."/>
            <person name="Bonometti L."/>
            <person name="Westerberg I."/>
            <person name="Brannstrom I.O."/>
            <person name="Guillou S."/>
            <person name="Cros-Aarteil S."/>
            <person name="Calhoun S."/>
            <person name="Haridas S."/>
            <person name="Kuo A."/>
            <person name="Mondo S."/>
            <person name="Pangilinan J."/>
            <person name="Riley R."/>
            <person name="LaButti K."/>
            <person name="Andreopoulos B."/>
            <person name="Lipzen A."/>
            <person name="Chen C."/>
            <person name="Yan M."/>
            <person name="Daum C."/>
            <person name="Ng V."/>
            <person name="Clum A."/>
            <person name="Steindorff A."/>
            <person name="Ohm R.A."/>
            <person name="Martin F."/>
            <person name="Silar P."/>
            <person name="Natvig D.O."/>
            <person name="Lalanne C."/>
            <person name="Gautier V."/>
            <person name="Ament-Velasquez S.L."/>
            <person name="Kruys A."/>
            <person name="Hutchinson M.I."/>
            <person name="Powell A.J."/>
            <person name="Barry K."/>
            <person name="Miller A.N."/>
            <person name="Grigoriev I.V."/>
            <person name="Debuchy R."/>
            <person name="Gladieux P."/>
            <person name="Hiltunen Thoren M."/>
            <person name="Johannesson H."/>
        </authorList>
    </citation>
    <scope>NUCLEOTIDE SEQUENCE</scope>
    <source>
        <strain evidence="8">PSN243</strain>
    </source>
</reference>
<protein>
    <submittedName>
        <fullName evidence="8">Prolyl 4-hydroxylase</fullName>
    </submittedName>
</protein>
<dbReference type="GO" id="GO:0004656">
    <property type="term" value="F:procollagen-proline 4-dioxygenase activity"/>
    <property type="evidence" value="ECO:0007669"/>
    <property type="project" value="TreeGrafter"/>
</dbReference>
<keyword evidence="6" id="KW-1133">Transmembrane helix</keyword>
<dbReference type="InterPro" id="IPR045054">
    <property type="entry name" value="P4HA-like"/>
</dbReference>
<evidence type="ECO:0000259" key="7">
    <source>
        <dbReference type="PROSITE" id="PS51471"/>
    </source>
</evidence>
<keyword evidence="6" id="KW-0812">Transmembrane</keyword>
<comment type="cofactor">
    <cofactor evidence="1">
        <name>L-ascorbate</name>
        <dbReference type="ChEBI" id="CHEBI:38290"/>
    </cofactor>
</comment>
<dbReference type="SMART" id="SM00702">
    <property type="entry name" value="P4Hc"/>
    <property type="match status" value="1"/>
</dbReference>
<proteinExistence type="predicted"/>
<evidence type="ECO:0000313" key="8">
    <source>
        <dbReference type="EMBL" id="KAK4443763.1"/>
    </source>
</evidence>
<dbReference type="PANTHER" id="PTHR10869">
    <property type="entry name" value="PROLYL 4-HYDROXYLASE ALPHA SUBUNIT"/>
    <property type="match status" value="1"/>
</dbReference>
<organism evidence="8 9">
    <name type="scientific">Podospora aff. communis PSN243</name>
    <dbReference type="NCBI Taxonomy" id="3040156"/>
    <lineage>
        <taxon>Eukaryota</taxon>
        <taxon>Fungi</taxon>
        <taxon>Dikarya</taxon>
        <taxon>Ascomycota</taxon>
        <taxon>Pezizomycotina</taxon>
        <taxon>Sordariomycetes</taxon>
        <taxon>Sordariomycetidae</taxon>
        <taxon>Sordariales</taxon>
        <taxon>Podosporaceae</taxon>
        <taxon>Podospora</taxon>
    </lineage>
</organism>
<dbReference type="PROSITE" id="PS51471">
    <property type="entry name" value="FE2OG_OXY"/>
    <property type="match status" value="1"/>
</dbReference>
<evidence type="ECO:0000313" key="9">
    <source>
        <dbReference type="Proteomes" id="UP001321760"/>
    </source>
</evidence>
<feature type="domain" description="Fe2OG dioxygenase" evidence="7">
    <location>
        <begin position="147"/>
        <end position="272"/>
    </location>
</feature>
<dbReference type="Pfam" id="PF13640">
    <property type="entry name" value="2OG-FeII_Oxy_3"/>
    <property type="match status" value="1"/>
</dbReference>
<feature type="transmembrane region" description="Helical" evidence="6">
    <location>
        <begin position="12"/>
        <end position="29"/>
    </location>
</feature>
<dbReference type="InterPro" id="IPR005123">
    <property type="entry name" value="Oxoglu/Fe-dep_dioxygenase_dom"/>
</dbReference>
<dbReference type="GO" id="GO:0005783">
    <property type="term" value="C:endoplasmic reticulum"/>
    <property type="evidence" value="ECO:0007669"/>
    <property type="project" value="TreeGrafter"/>
</dbReference>
<gene>
    <name evidence="8" type="ORF">QBC34DRAFT_310396</name>
</gene>
<keyword evidence="4" id="KW-0560">Oxidoreductase</keyword>
<dbReference type="Gene3D" id="2.60.120.620">
    <property type="entry name" value="q2cbj1_9rhob like domain"/>
    <property type="match status" value="1"/>
</dbReference>
<evidence type="ECO:0000256" key="4">
    <source>
        <dbReference type="ARBA" id="ARBA00023002"/>
    </source>
</evidence>
<evidence type="ECO:0000256" key="1">
    <source>
        <dbReference type="ARBA" id="ARBA00001961"/>
    </source>
</evidence>
<dbReference type="InterPro" id="IPR044862">
    <property type="entry name" value="Pro_4_hyd_alph_FE2OG_OXY"/>
</dbReference>
<keyword evidence="3" id="KW-0223">Dioxygenase</keyword>
<dbReference type="EMBL" id="MU865987">
    <property type="protein sequence ID" value="KAK4443763.1"/>
    <property type="molecule type" value="Genomic_DNA"/>
</dbReference>
<dbReference type="GO" id="GO:0031418">
    <property type="term" value="F:L-ascorbic acid binding"/>
    <property type="evidence" value="ECO:0007669"/>
    <property type="project" value="InterPro"/>
</dbReference>